<dbReference type="EMBL" id="JACZZA010000005">
    <property type="protein sequence ID" value="MBE1160781.1"/>
    <property type="molecule type" value="Genomic_DNA"/>
</dbReference>
<keyword evidence="3" id="KW-1185">Reference proteome</keyword>
<feature type="signal peptide" evidence="1">
    <location>
        <begin position="1"/>
        <end position="23"/>
    </location>
</feature>
<gene>
    <name evidence="2" type="ORF">IGX34_10305</name>
</gene>
<organism evidence="2 3">
    <name type="scientific">Dyella acidiphila</name>
    <dbReference type="NCBI Taxonomy" id="2775866"/>
    <lineage>
        <taxon>Bacteria</taxon>
        <taxon>Pseudomonadati</taxon>
        <taxon>Pseudomonadota</taxon>
        <taxon>Gammaproteobacteria</taxon>
        <taxon>Lysobacterales</taxon>
        <taxon>Rhodanobacteraceae</taxon>
        <taxon>Dyella</taxon>
    </lineage>
</organism>
<dbReference type="RefSeq" id="WP_192555632.1">
    <property type="nucleotide sequence ID" value="NZ_JACZZA010000005.1"/>
</dbReference>
<evidence type="ECO:0000313" key="3">
    <source>
        <dbReference type="Proteomes" id="UP000651010"/>
    </source>
</evidence>
<feature type="chain" id="PRO_5045479642" evidence="1">
    <location>
        <begin position="24"/>
        <end position="107"/>
    </location>
</feature>
<sequence>MKKIIIKYALAATFAGLASPCIATDCITGAVTNVRIGYGNADWGNSIEVRIDTTGTQWWPIYRDHNLNDSPGYGLLHLLTVSRMSGNSVTLSDNTGRCREIDSVWLK</sequence>
<accession>A0ABR9G9Q4</accession>
<comment type="caution">
    <text evidence="2">The sequence shown here is derived from an EMBL/GenBank/DDBJ whole genome shotgun (WGS) entry which is preliminary data.</text>
</comment>
<protein>
    <submittedName>
        <fullName evidence="2">Uncharacterized protein</fullName>
    </submittedName>
</protein>
<name>A0ABR9G9Q4_9GAMM</name>
<keyword evidence="1" id="KW-0732">Signal</keyword>
<dbReference type="Proteomes" id="UP000651010">
    <property type="component" value="Unassembled WGS sequence"/>
</dbReference>
<evidence type="ECO:0000256" key="1">
    <source>
        <dbReference type="SAM" id="SignalP"/>
    </source>
</evidence>
<proteinExistence type="predicted"/>
<evidence type="ECO:0000313" key="2">
    <source>
        <dbReference type="EMBL" id="MBE1160781.1"/>
    </source>
</evidence>
<reference evidence="2 3" key="1">
    <citation type="submission" date="2020-09" db="EMBL/GenBank/DDBJ databases">
        <title>Dyella sp. 7MK23 isolated from forest soil.</title>
        <authorList>
            <person name="Fu J."/>
        </authorList>
    </citation>
    <scope>NUCLEOTIDE SEQUENCE [LARGE SCALE GENOMIC DNA]</scope>
    <source>
        <strain evidence="2 3">7MK23</strain>
    </source>
</reference>